<protein>
    <submittedName>
        <fullName evidence="3">Fatty acyl-CoA reductase</fullName>
        <ecNumber evidence="3">1.2.1.-</ecNumber>
    </submittedName>
</protein>
<evidence type="ECO:0000256" key="2">
    <source>
        <dbReference type="ARBA" id="ARBA00023002"/>
    </source>
</evidence>
<dbReference type="GO" id="GO:0016491">
    <property type="term" value="F:oxidoreductase activity"/>
    <property type="evidence" value="ECO:0007669"/>
    <property type="project" value="UniProtKB-KW"/>
</dbReference>
<dbReference type="EMBL" id="FLRA01000001">
    <property type="protein sequence ID" value="SBT16052.1"/>
    <property type="molecule type" value="Genomic_DNA"/>
</dbReference>
<dbReference type="Pfam" id="PF00106">
    <property type="entry name" value="adh_short"/>
    <property type="match status" value="1"/>
</dbReference>
<comment type="similarity">
    <text evidence="1">Belongs to the short-chain dehydrogenases/reductases (SDR) family.</text>
</comment>
<dbReference type="Gene3D" id="3.40.50.720">
    <property type="entry name" value="NAD(P)-binding Rossmann-like Domain"/>
    <property type="match status" value="1"/>
</dbReference>
<dbReference type="AlphaFoldDB" id="A0A1C3JLH1"/>
<keyword evidence="2 3" id="KW-0560">Oxidoreductase</keyword>
<evidence type="ECO:0000313" key="6">
    <source>
        <dbReference type="Proteomes" id="UP000092871"/>
    </source>
</evidence>
<reference evidence="4 5" key="2">
    <citation type="submission" date="2016-06" db="EMBL/GenBank/DDBJ databases">
        <authorList>
            <person name="Rodrigo-Torres L."/>
            <person name="Arahal D.R."/>
        </authorList>
    </citation>
    <scope>NUCLEOTIDE SEQUENCE [LARGE SCALE GENOMIC DNA]</scope>
    <source>
        <strain evidence="4 5">CECT 5116</strain>
    </source>
</reference>
<dbReference type="Proteomes" id="UP000092871">
    <property type="component" value="Unassembled WGS sequence"/>
</dbReference>
<evidence type="ECO:0000313" key="4">
    <source>
        <dbReference type="EMBL" id="SBT21100.1"/>
    </source>
</evidence>
<gene>
    <name evidence="3" type="primary">acr1</name>
    <name evidence="3" type="ORF">MGA5115_00126</name>
    <name evidence="4" type="ORF">MGA5116_01687</name>
</gene>
<dbReference type="GO" id="GO:0016020">
    <property type="term" value="C:membrane"/>
    <property type="evidence" value="ECO:0007669"/>
    <property type="project" value="TreeGrafter"/>
</dbReference>
<dbReference type="PROSITE" id="PS00061">
    <property type="entry name" value="ADH_SHORT"/>
    <property type="match status" value="1"/>
</dbReference>
<dbReference type="InterPro" id="IPR036291">
    <property type="entry name" value="NAD(P)-bd_dom_sf"/>
</dbReference>
<accession>A0A1C3JLH1</accession>
<dbReference type="InterPro" id="IPR020904">
    <property type="entry name" value="Sc_DH/Rdtase_CS"/>
</dbReference>
<dbReference type="EC" id="1.2.1.-" evidence="3"/>
<sequence>MSAQDEHKKTIWITGASSGLGLALAKHYLLSGNKVIVSARREGSLKQLERLYPDELSFIAFDVTKESDVESVKEALEAKTQHLDLAILNAGTCEYLDIDEPDWGLFERVNQVNYMGMVRSIQVCLPLLKATSNSHLVGVSSQAVQAPFIRSEAYGASKAAVRYLLESLRLDLAPDDVAVSCILPGFIDTPLTQRNDFDMPFIMSPEQAAQRIEKAIAKRVYEYAFPKRLSAVLAMARLFPKLWFKYNSRERSE</sequence>
<dbReference type="RefSeq" id="WP_067030234.1">
    <property type="nucleotide sequence ID" value="NZ_CP187511.1"/>
</dbReference>
<dbReference type="OrthoDB" id="335726at2"/>
<proteinExistence type="inferred from homology"/>
<dbReference type="EMBL" id="FLRB01000011">
    <property type="protein sequence ID" value="SBT21100.1"/>
    <property type="molecule type" value="Genomic_DNA"/>
</dbReference>
<reference evidence="3 6" key="1">
    <citation type="submission" date="2016-06" db="EMBL/GenBank/DDBJ databases">
        <authorList>
            <person name="Kjaerup R.B."/>
            <person name="Dalgaard T.S."/>
            <person name="Juul-Madsen H.R."/>
        </authorList>
    </citation>
    <scope>NUCLEOTIDE SEQUENCE [LARGE SCALE GENOMIC DNA]</scope>
    <source>
        <strain evidence="3 6">CECT 5115</strain>
    </source>
</reference>
<evidence type="ECO:0000313" key="5">
    <source>
        <dbReference type="Proteomes" id="UP000092840"/>
    </source>
</evidence>
<dbReference type="Proteomes" id="UP000092840">
    <property type="component" value="Unassembled WGS sequence"/>
</dbReference>
<dbReference type="InterPro" id="IPR002347">
    <property type="entry name" value="SDR_fam"/>
</dbReference>
<dbReference type="PANTHER" id="PTHR44196:SF1">
    <property type="entry name" value="DEHYDROGENASE_REDUCTASE SDR FAMILY MEMBER 7B"/>
    <property type="match status" value="1"/>
</dbReference>
<keyword evidence="5" id="KW-1185">Reference proteome</keyword>
<evidence type="ECO:0000313" key="3">
    <source>
        <dbReference type="EMBL" id="SBT16052.1"/>
    </source>
</evidence>
<organism evidence="3 6">
    <name type="scientific">Marinomonas gallaica</name>
    <dbReference type="NCBI Taxonomy" id="1806667"/>
    <lineage>
        <taxon>Bacteria</taxon>
        <taxon>Pseudomonadati</taxon>
        <taxon>Pseudomonadota</taxon>
        <taxon>Gammaproteobacteria</taxon>
        <taxon>Oceanospirillales</taxon>
        <taxon>Oceanospirillaceae</taxon>
        <taxon>Marinomonas</taxon>
    </lineage>
</organism>
<evidence type="ECO:0000256" key="1">
    <source>
        <dbReference type="ARBA" id="ARBA00006484"/>
    </source>
</evidence>
<dbReference type="PRINTS" id="PR00081">
    <property type="entry name" value="GDHRDH"/>
</dbReference>
<dbReference type="PANTHER" id="PTHR44196">
    <property type="entry name" value="DEHYDROGENASE/REDUCTASE SDR FAMILY MEMBER 7B"/>
    <property type="match status" value="1"/>
</dbReference>
<name>A0A1C3JLH1_9GAMM</name>
<dbReference type="SUPFAM" id="SSF51735">
    <property type="entry name" value="NAD(P)-binding Rossmann-fold domains"/>
    <property type="match status" value="1"/>
</dbReference>